<feature type="region of interest" description="Disordered" evidence="1">
    <location>
        <begin position="624"/>
        <end position="644"/>
    </location>
</feature>
<evidence type="ECO:0000256" key="1">
    <source>
        <dbReference type="SAM" id="MobiDB-lite"/>
    </source>
</evidence>
<dbReference type="InterPro" id="IPR055528">
    <property type="entry name" value="DUF7102"/>
</dbReference>
<dbReference type="EMBL" id="ML994624">
    <property type="protein sequence ID" value="KAF2188133.1"/>
    <property type="molecule type" value="Genomic_DNA"/>
</dbReference>
<dbReference type="OrthoDB" id="3647246at2759"/>
<accession>A0A6A6EAE7</accession>
<proteinExistence type="predicted"/>
<organism evidence="4 5">
    <name type="scientific">Zopfia rhizophila CBS 207.26</name>
    <dbReference type="NCBI Taxonomy" id="1314779"/>
    <lineage>
        <taxon>Eukaryota</taxon>
        <taxon>Fungi</taxon>
        <taxon>Dikarya</taxon>
        <taxon>Ascomycota</taxon>
        <taxon>Pezizomycotina</taxon>
        <taxon>Dothideomycetes</taxon>
        <taxon>Dothideomycetes incertae sedis</taxon>
        <taxon>Zopfiaceae</taxon>
        <taxon>Zopfia</taxon>
    </lineage>
</organism>
<evidence type="ECO:0000259" key="3">
    <source>
        <dbReference type="Pfam" id="PF23395"/>
    </source>
</evidence>
<evidence type="ECO:0000259" key="2">
    <source>
        <dbReference type="Pfam" id="PF23394"/>
    </source>
</evidence>
<dbReference type="Pfam" id="PF23395">
    <property type="entry name" value="SAM_6"/>
    <property type="match status" value="1"/>
</dbReference>
<name>A0A6A6EAE7_9PEZI</name>
<feature type="domain" description="SAM-like" evidence="3">
    <location>
        <begin position="859"/>
        <end position="945"/>
    </location>
</feature>
<dbReference type="Pfam" id="PF23394">
    <property type="entry name" value="DUF7102"/>
    <property type="match status" value="1"/>
</dbReference>
<keyword evidence="5" id="KW-1185">Reference proteome</keyword>
<protein>
    <submittedName>
        <fullName evidence="4">Uncharacterized protein</fullName>
    </submittedName>
</protein>
<sequence length="958" mass="108317">MDLEDEETSVLEYARFHELCRDYTLDSPPLNSLTVPFTDDIESDLEDLTGHLCPNSPTELMKERLTMTKDAALLLRSIHSMQEPFDQGAQLTTDRLRTRRLKQEVPLLRSDNELDLQLFGSISIPDFKGLKIPFETASTEKDEGFEWPSKYHQYPKRYEAQTKAEKLAVAKEVLQFLQHAVKDSYTQEDSESVKTDSLQYSRNPALQPLTPPLLPVSPPLTPYIPSSPDNHLELLSESADSTAAELKALDDRIMKEDALLPQRNSSDGSDQMLLEDVDLGKIFSPLSDTLGKQTSLILKRKVQDLKVEGPLTPPIFSESPTKKLKSVTFPEMLHEYIPDLPSNFESGDDILNSQNSSAEFYKEIATIAEQVNKSVENEKLSEVDTTRRVNVPDVDFSLPLTPWAEFGHKPRGKHPIGETELEAQMKFLLRLKRSDLKSASLWHGISKLERDLHWSPFPTQLASVTIDEKLQEDGLLSRLFAELRVEEIATSSSQLWKREGLRVLEDQGDSDDELEVAEFQGGKDMDSLLKKRKLEIEEENLHLAYKEKQMKIAKPVLTVFGSRSEDERRREHVSARRLKPPQQSQQSQYSKERDSSLMFGGIFSASTALHKFMEIHGKGIKETENKEPGLAESAGPPAMTLPVRSTRNFNEFPTESLRVDVTQEAVREKPKMEVKLPKLPPIPDNLRPCSFVISSTLLQQRTLSRCVEKTYSDADFTERDFSLPHSPAKEADLILSPSTGLILTTLQQIKQRALPGQPDRSPIKERISHLQTRYERLVVLVSEGLSREMEKSGAAHLPNNRDKEALVELERFSSNMEAEVIIKYVQGWEEALARSIVGEMARWGLPYGSKDLGDIKLFQDESTWELFLRRAGFNAFAAQVILAILKKPREIITPFEASFSSQPTPKTFTVFGLPALIMMSADEREERFQVVLGGNRILSRVSTALDQPWPSAIHGFGV</sequence>
<gene>
    <name evidence="4" type="ORF">K469DRAFT_566946</name>
</gene>
<feature type="domain" description="DUF7102" evidence="2">
    <location>
        <begin position="690"/>
        <end position="844"/>
    </location>
</feature>
<dbReference type="Proteomes" id="UP000800200">
    <property type="component" value="Unassembled WGS sequence"/>
</dbReference>
<evidence type="ECO:0000313" key="4">
    <source>
        <dbReference type="EMBL" id="KAF2188133.1"/>
    </source>
</evidence>
<feature type="region of interest" description="Disordered" evidence="1">
    <location>
        <begin position="563"/>
        <end position="593"/>
    </location>
</feature>
<reference evidence="4" key="1">
    <citation type="journal article" date="2020" name="Stud. Mycol.">
        <title>101 Dothideomycetes genomes: a test case for predicting lifestyles and emergence of pathogens.</title>
        <authorList>
            <person name="Haridas S."/>
            <person name="Albert R."/>
            <person name="Binder M."/>
            <person name="Bloem J."/>
            <person name="Labutti K."/>
            <person name="Salamov A."/>
            <person name="Andreopoulos B."/>
            <person name="Baker S."/>
            <person name="Barry K."/>
            <person name="Bills G."/>
            <person name="Bluhm B."/>
            <person name="Cannon C."/>
            <person name="Castanera R."/>
            <person name="Culley D."/>
            <person name="Daum C."/>
            <person name="Ezra D."/>
            <person name="Gonzalez J."/>
            <person name="Henrissat B."/>
            <person name="Kuo A."/>
            <person name="Liang C."/>
            <person name="Lipzen A."/>
            <person name="Lutzoni F."/>
            <person name="Magnuson J."/>
            <person name="Mondo S."/>
            <person name="Nolan M."/>
            <person name="Ohm R."/>
            <person name="Pangilinan J."/>
            <person name="Park H.-J."/>
            <person name="Ramirez L."/>
            <person name="Alfaro M."/>
            <person name="Sun H."/>
            <person name="Tritt A."/>
            <person name="Yoshinaga Y."/>
            <person name="Zwiers L.-H."/>
            <person name="Turgeon B."/>
            <person name="Goodwin S."/>
            <person name="Spatafora J."/>
            <person name="Crous P."/>
            <person name="Grigoriev I."/>
        </authorList>
    </citation>
    <scope>NUCLEOTIDE SEQUENCE</scope>
    <source>
        <strain evidence="4">CBS 207.26</strain>
    </source>
</reference>
<evidence type="ECO:0000313" key="5">
    <source>
        <dbReference type="Proteomes" id="UP000800200"/>
    </source>
</evidence>
<dbReference type="InterPro" id="IPR057559">
    <property type="entry name" value="SAM_6"/>
</dbReference>
<dbReference type="AlphaFoldDB" id="A0A6A6EAE7"/>
<feature type="compositionally biased region" description="Basic and acidic residues" evidence="1">
    <location>
        <begin position="563"/>
        <end position="574"/>
    </location>
</feature>